<keyword evidence="3" id="KW-1185">Reference proteome</keyword>
<sequence>MQLCHSRMDLSLKAYFVLLIGIVSLVYAAALPVSRSQSNAISHSAKSNEYEARIQFGAQSGHSLPTDETPRVKDAIERAIQQNYLKGNSVIVKFSPVPEIPDFKENRLDFDIIWLNGDEERKTRGLVEKVYENQTKDKYHYLVDLTL</sequence>
<dbReference type="EMBL" id="JAOTPV010000003">
    <property type="protein sequence ID" value="KAJ4485199.1"/>
    <property type="molecule type" value="Genomic_DNA"/>
</dbReference>
<proteinExistence type="predicted"/>
<protein>
    <submittedName>
        <fullName evidence="2">Uncharacterized protein</fullName>
    </submittedName>
</protein>
<evidence type="ECO:0000256" key="1">
    <source>
        <dbReference type="SAM" id="Phobius"/>
    </source>
</evidence>
<keyword evidence="1" id="KW-0472">Membrane</keyword>
<dbReference type="AlphaFoldDB" id="A0A9W9AKX8"/>
<accession>A0A9W9AKX8</accession>
<dbReference type="Proteomes" id="UP001150266">
    <property type="component" value="Unassembled WGS sequence"/>
</dbReference>
<organism evidence="2 3">
    <name type="scientific">Lentinula aciculospora</name>
    <dbReference type="NCBI Taxonomy" id="153920"/>
    <lineage>
        <taxon>Eukaryota</taxon>
        <taxon>Fungi</taxon>
        <taxon>Dikarya</taxon>
        <taxon>Basidiomycota</taxon>
        <taxon>Agaricomycotina</taxon>
        <taxon>Agaricomycetes</taxon>
        <taxon>Agaricomycetidae</taxon>
        <taxon>Agaricales</taxon>
        <taxon>Marasmiineae</taxon>
        <taxon>Omphalotaceae</taxon>
        <taxon>Lentinula</taxon>
    </lineage>
</organism>
<feature type="transmembrane region" description="Helical" evidence="1">
    <location>
        <begin position="12"/>
        <end position="33"/>
    </location>
</feature>
<keyword evidence="1" id="KW-0812">Transmembrane</keyword>
<comment type="caution">
    <text evidence="2">The sequence shown here is derived from an EMBL/GenBank/DDBJ whole genome shotgun (WGS) entry which is preliminary data.</text>
</comment>
<dbReference type="OrthoDB" id="2932814at2759"/>
<evidence type="ECO:0000313" key="2">
    <source>
        <dbReference type="EMBL" id="KAJ4485199.1"/>
    </source>
</evidence>
<name>A0A9W9AKX8_9AGAR</name>
<evidence type="ECO:0000313" key="3">
    <source>
        <dbReference type="Proteomes" id="UP001150266"/>
    </source>
</evidence>
<gene>
    <name evidence="2" type="ORF">J3R30DRAFT_3696519</name>
</gene>
<keyword evidence="1" id="KW-1133">Transmembrane helix</keyword>
<reference evidence="2" key="1">
    <citation type="submission" date="2022-08" db="EMBL/GenBank/DDBJ databases">
        <title>A Global Phylogenomic Analysis of the Shiitake Genus Lentinula.</title>
        <authorList>
            <consortium name="DOE Joint Genome Institute"/>
            <person name="Sierra-Patev S."/>
            <person name="Min B."/>
            <person name="Naranjo-Ortiz M."/>
            <person name="Looney B."/>
            <person name="Konkel Z."/>
            <person name="Slot J.C."/>
            <person name="Sakamoto Y."/>
            <person name="Steenwyk J.L."/>
            <person name="Rokas A."/>
            <person name="Carro J."/>
            <person name="Camarero S."/>
            <person name="Ferreira P."/>
            <person name="Molpeceres G."/>
            <person name="Ruiz-Duenas F.J."/>
            <person name="Serrano A."/>
            <person name="Henrissat B."/>
            <person name="Drula E."/>
            <person name="Hughes K.W."/>
            <person name="Mata J.L."/>
            <person name="Ishikawa N.K."/>
            <person name="Vargas-Isla R."/>
            <person name="Ushijima S."/>
            <person name="Smith C.A."/>
            <person name="Ahrendt S."/>
            <person name="Andreopoulos W."/>
            <person name="He G."/>
            <person name="Labutti K."/>
            <person name="Lipzen A."/>
            <person name="Ng V."/>
            <person name="Riley R."/>
            <person name="Sandor L."/>
            <person name="Barry K."/>
            <person name="Martinez A.T."/>
            <person name="Xiao Y."/>
            <person name="Gibbons J.G."/>
            <person name="Terashima K."/>
            <person name="Grigoriev I.V."/>
            <person name="Hibbett D.S."/>
        </authorList>
    </citation>
    <scope>NUCLEOTIDE SEQUENCE</scope>
    <source>
        <strain evidence="2">JLM2183</strain>
    </source>
</reference>